<protein>
    <recommendedName>
        <fullName evidence="5">ubiquitinyl hydrolase 1</fullName>
        <ecNumber evidence="5">3.4.19.12</ecNumber>
    </recommendedName>
</protein>
<dbReference type="EC" id="3.4.19.12" evidence="5"/>
<dbReference type="GO" id="GO:0005634">
    <property type="term" value="C:nucleus"/>
    <property type="evidence" value="ECO:0007669"/>
    <property type="project" value="UniProtKB-SubCell"/>
</dbReference>
<dbReference type="PANTHER" id="PTHR13367">
    <property type="entry name" value="UBIQUITIN THIOESTERASE"/>
    <property type="match status" value="1"/>
</dbReference>
<evidence type="ECO:0000256" key="16">
    <source>
        <dbReference type="SAM" id="MobiDB-lite"/>
    </source>
</evidence>
<dbReference type="GO" id="GO:0005737">
    <property type="term" value="C:cytoplasm"/>
    <property type="evidence" value="ECO:0007669"/>
    <property type="project" value="UniProtKB-SubCell"/>
</dbReference>
<evidence type="ECO:0000256" key="13">
    <source>
        <dbReference type="ARBA" id="ARBA00022807"/>
    </source>
</evidence>
<dbReference type="Pfam" id="PF01754">
    <property type="entry name" value="zf-A20"/>
    <property type="match status" value="1"/>
</dbReference>
<keyword evidence="7" id="KW-0597">Phosphoprotein</keyword>
<evidence type="ECO:0000256" key="10">
    <source>
        <dbReference type="ARBA" id="ARBA00022771"/>
    </source>
</evidence>
<dbReference type="GO" id="GO:0004843">
    <property type="term" value="F:cysteine-type deubiquitinase activity"/>
    <property type="evidence" value="ECO:0007669"/>
    <property type="project" value="UniProtKB-EC"/>
</dbReference>
<keyword evidence="20" id="KW-1185">Reference proteome</keyword>
<dbReference type="InterPro" id="IPR003323">
    <property type="entry name" value="OTU_dom"/>
</dbReference>
<dbReference type="Gene3D" id="1.10.8.10">
    <property type="entry name" value="DNA helicase RuvA subunit, C-terminal domain"/>
    <property type="match status" value="1"/>
</dbReference>
<dbReference type="GeneTree" id="ENSGT00940000158999"/>
<feature type="domain" description="A20-type" evidence="18">
    <location>
        <begin position="754"/>
        <end position="789"/>
    </location>
</feature>
<keyword evidence="6" id="KW-0963">Cytoplasm</keyword>
<evidence type="ECO:0000256" key="6">
    <source>
        <dbReference type="ARBA" id="ARBA00022490"/>
    </source>
</evidence>
<evidence type="ECO:0000256" key="9">
    <source>
        <dbReference type="ARBA" id="ARBA00022723"/>
    </source>
</evidence>
<evidence type="ECO:0000313" key="19">
    <source>
        <dbReference type="Ensembl" id="ENSECRP00000032209.1"/>
    </source>
</evidence>
<dbReference type="FunFam" id="1.10.8.10:FF:000017">
    <property type="entry name" value="OTU domain-containing protein 7A"/>
    <property type="match status" value="1"/>
</dbReference>
<feature type="domain" description="OTU" evidence="17">
    <location>
        <begin position="178"/>
        <end position="360"/>
    </location>
</feature>
<evidence type="ECO:0000256" key="7">
    <source>
        <dbReference type="ARBA" id="ARBA00022553"/>
    </source>
</evidence>
<comment type="catalytic activity">
    <reaction evidence="1">
        <text>Thiol-dependent hydrolysis of ester, thioester, amide, peptide and isopeptide bonds formed by the C-terminal Gly of ubiquitin (a 76-residue protein attached to proteins as an intracellular targeting signal).</text>
        <dbReference type="EC" id="3.4.19.12"/>
    </reaction>
</comment>
<dbReference type="GO" id="GO:0008270">
    <property type="term" value="F:zinc ion binding"/>
    <property type="evidence" value="ECO:0007669"/>
    <property type="project" value="UniProtKB-KW"/>
</dbReference>
<proteinExistence type="inferred from homology"/>
<dbReference type="GO" id="GO:0070530">
    <property type="term" value="F:K63-linked polyubiquitin modification-dependent protein binding"/>
    <property type="evidence" value="ECO:0007669"/>
    <property type="project" value="TreeGrafter"/>
</dbReference>
<dbReference type="Proteomes" id="UP000694620">
    <property type="component" value="Chromosome 17"/>
</dbReference>
<dbReference type="GO" id="GO:0071108">
    <property type="term" value="P:protein K48-linked deubiquitination"/>
    <property type="evidence" value="ECO:0007669"/>
    <property type="project" value="TreeGrafter"/>
</dbReference>
<evidence type="ECO:0000256" key="3">
    <source>
        <dbReference type="ARBA" id="ARBA00004496"/>
    </source>
</evidence>
<gene>
    <name evidence="19" type="primary">OTUD7A</name>
    <name evidence="19" type="synonym">otud7a</name>
</gene>
<evidence type="ECO:0000256" key="15">
    <source>
        <dbReference type="ARBA" id="ARBA00023242"/>
    </source>
</evidence>
<keyword evidence="13" id="KW-0788">Thiol protease</keyword>
<feature type="compositionally biased region" description="Basic and acidic residues" evidence="16">
    <location>
        <begin position="631"/>
        <end position="644"/>
    </location>
</feature>
<dbReference type="Gene3D" id="1.20.5.4770">
    <property type="match status" value="1"/>
</dbReference>
<dbReference type="GO" id="GO:0070536">
    <property type="term" value="P:protein K63-linked deubiquitination"/>
    <property type="evidence" value="ECO:0007669"/>
    <property type="project" value="TreeGrafter"/>
</dbReference>
<dbReference type="PROSITE" id="PS50802">
    <property type="entry name" value="OTU"/>
    <property type="match status" value="1"/>
</dbReference>
<evidence type="ECO:0000256" key="2">
    <source>
        <dbReference type="ARBA" id="ARBA00004123"/>
    </source>
</evidence>
<name>A0A8C4TIT6_ERPCA</name>
<keyword evidence="12" id="KW-0378">Hydrolase</keyword>
<dbReference type="PANTHER" id="PTHR13367:SF9">
    <property type="entry name" value="OTU DOMAIN-CONTAINING PROTEIN 7A"/>
    <property type="match status" value="1"/>
</dbReference>
<keyword evidence="10" id="KW-0863">Zinc-finger</keyword>
<feature type="region of interest" description="Disordered" evidence="16">
    <location>
        <begin position="523"/>
        <end position="573"/>
    </location>
</feature>
<keyword evidence="14" id="KW-0862">Zinc</keyword>
<evidence type="ECO:0000256" key="5">
    <source>
        <dbReference type="ARBA" id="ARBA00012759"/>
    </source>
</evidence>
<dbReference type="SUPFAM" id="SSF57716">
    <property type="entry name" value="Glucocorticoid receptor-like (DNA-binding domain)"/>
    <property type="match status" value="1"/>
</dbReference>
<feature type="compositionally biased region" description="Basic and acidic residues" evidence="16">
    <location>
        <begin position="478"/>
        <end position="496"/>
    </location>
</feature>
<reference evidence="19" key="1">
    <citation type="submission" date="2021-06" db="EMBL/GenBank/DDBJ databases">
        <authorList>
            <consortium name="Wellcome Sanger Institute Data Sharing"/>
        </authorList>
    </citation>
    <scope>NUCLEOTIDE SEQUENCE [LARGE SCALE GENOMIC DNA]</scope>
</reference>
<feature type="region of interest" description="Disordered" evidence="16">
    <location>
        <begin position="437"/>
        <end position="502"/>
    </location>
</feature>
<dbReference type="InterPro" id="IPR051346">
    <property type="entry name" value="OTU_Deubiquitinase"/>
</dbReference>
<reference evidence="19" key="3">
    <citation type="submission" date="2025-09" db="UniProtKB">
        <authorList>
            <consortium name="Ensembl"/>
        </authorList>
    </citation>
    <scope>IDENTIFICATION</scope>
</reference>
<feature type="compositionally biased region" description="Low complexity" evidence="16">
    <location>
        <begin position="467"/>
        <end position="477"/>
    </location>
</feature>
<comment type="subcellular location">
    <subcellularLocation>
        <location evidence="3">Cytoplasm</location>
    </subcellularLocation>
    <subcellularLocation>
        <location evidence="2">Nucleus</location>
    </subcellularLocation>
</comment>
<evidence type="ECO:0000256" key="4">
    <source>
        <dbReference type="ARBA" id="ARBA00005865"/>
    </source>
</evidence>
<evidence type="ECO:0000259" key="17">
    <source>
        <dbReference type="PROSITE" id="PS50802"/>
    </source>
</evidence>
<reference evidence="19" key="2">
    <citation type="submission" date="2025-08" db="UniProtKB">
        <authorList>
            <consortium name="Ensembl"/>
        </authorList>
    </citation>
    <scope>IDENTIFICATION</scope>
</reference>
<dbReference type="PROSITE" id="PS51036">
    <property type="entry name" value="ZF_A20"/>
    <property type="match status" value="1"/>
</dbReference>
<keyword evidence="15" id="KW-0539">Nucleus</keyword>
<dbReference type="GO" id="GO:0003677">
    <property type="term" value="F:DNA binding"/>
    <property type="evidence" value="ECO:0007669"/>
    <property type="project" value="InterPro"/>
</dbReference>
<evidence type="ECO:0000259" key="18">
    <source>
        <dbReference type="PROSITE" id="PS51036"/>
    </source>
</evidence>
<evidence type="ECO:0000256" key="8">
    <source>
        <dbReference type="ARBA" id="ARBA00022670"/>
    </source>
</evidence>
<organism evidence="19 20">
    <name type="scientific">Erpetoichthys calabaricus</name>
    <name type="common">Rope fish</name>
    <name type="synonym">Calamoichthys calabaricus</name>
    <dbReference type="NCBI Taxonomy" id="27687"/>
    <lineage>
        <taxon>Eukaryota</taxon>
        <taxon>Metazoa</taxon>
        <taxon>Chordata</taxon>
        <taxon>Craniata</taxon>
        <taxon>Vertebrata</taxon>
        <taxon>Euteleostomi</taxon>
        <taxon>Actinopterygii</taxon>
        <taxon>Polypteriformes</taxon>
        <taxon>Polypteridae</taxon>
        <taxon>Erpetoichthys</taxon>
    </lineage>
</organism>
<dbReference type="GO" id="GO:0035871">
    <property type="term" value="P:protein K11-linked deubiquitination"/>
    <property type="evidence" value="ECO:0007669"/>
    <property type="project" value="TreeGrafter"/>
</dbReference>
<dbReference type="GO" id="GO:0071947">
    <property type="term" value="P:protein deubiquitination involved in ubiquitin-dependent protein catabolic process"/>
    <property type="evidence" value="ECO:0007669"/>
    <property type="project" value="TreeGrafter"/>
</dbReference>
<sequence length="798" mass="90238">MTLDMDAVLSDFVRSTGAEPGLARDLLEGKNWDLSAALSDYEQLRQVHTANLPHVFNEGRCYKQQERDPKLQPSKIERSCLQKQDDIAQEKRLSRGISHASSAIVSLARSHVANECNNEQSPLEMPIYTFQLPDLSVYSEDFRSFIERDLIEQSTMVALEQAGRLNWWSTMCTNCKRLLPLATTGDGNCLLHAASLGMWGFHDRDLMLRKSLYAMMKSGTEREALKRRWRWQQTQQNKESGLVYTEEEWEREWNELLKLASSEPRTHLNKNGVTSGGVDNSEDPVYESLEEFHVFVLAHVLRRPIVVVADTMLRDSGGEAFAPIPFGGIYLPLEVPPNRCHCSPLVLAYDQAHFSALVSMEQKDQQREQAVIPLTDSEHKLLPLHFAMDPGKDWEWGKDDNDNIKLANLILSLEAKLSLLHNYMNVTWIRIPSETRAPLAQPESPTASAGEDVQSLADSMDSDRESVCSNSNVNNGKSNKEKDKEKQRKEKERNRTDSVANKLGSLSKTLGIKLKKNMGGLGGLVHGKISKSTTGNGRNGEPGEKGKKKERASGASPVEKYCSSMKSSNEKQTDHWKYSTDVKLSLNILRAAMQGERKFIFAGLLLTSHRHQFHEEMISFYLTSAQERFSAEQEQKRKEAEKKPAANGTQLDASPPEESSPVLHQSHTSQLVLKLHTPPIQRQSVIHLQDVSSQSSSFQEDMYKPVVGTLKTCATYPQQNRSLSSQSYSPARMSGIRTFNTVDKGRNIGCSLYPIQQNRCKKENCSFYGRPETENYCSYCYKEEMRRREKEGKMHRLG</sequence>
<dbReference type="Pfam" id="PF02338">
    <property type="entry name" value="OTU"/>
    <property type="match status" value="1"/>
</dbReference>
<dbReference type="SMART" id="SM00259">
    <property type="entry name" value="ZnF_A20"/>
    <property type="match status" value="1"/>
</dbReference>
<keyword evidence="11" id="KW-0833">Ubl conjugation pathway</keyword>
<evidence type="ECO:0000256" key="14">
    <source>
        <dbReference type="ARBA" id="ARBA00022833"/>
    </source>
</evidence>
<evidence type="ECO:0000256" key="1">
    <source>
        <dbReference type="ARBA" id="ARBA00000707"/>
    </source>
</evidence>
<evidence type="ECO:0000256" key="11">
    <source>
        <dbReference type="ARBA" id="ARBA00022786"/>
    </source>
</evidence>
<keyword evidence="8" id="KW-0645">Protease</keyword>
<dbReference type="CDD" id="cd14347">
    <property type="entry name" value="UBA_Cezanne_like"/>
    <property type="match status" value="1"/>
</dbReference>
<dbReference type="Ensembl" id="ENSECRT00000032930.1">
    <property type="protein sequence ID" value="ENSECRP00000032209.1"/>
    <property type="gene ID" value="ENSECRG00000021812.1"/>
</dbReference>
<dbReference type="AlphaFoldDB" id="A0A8C4TIT6"/>
<accession>A0A8C4TIT6</accession>
<comment type="similarity">
    <text evidence="4">Belongs to the peptidase C64 family.</text>
</comment>
<keyword evidence="9" id="KW-0479">Metal-binding</keyword>
<evidence type="ECO:0000313" key="20">
    <source>
        <dbReference type="Proteomes" id="UP000694620"/>
    </source>
</evidence>
<dbReference type="InterPro" id="IPR002653">
    <property type="entry name" value="Znf_A20"/>
</dbReference>
<feature type="region of interest" description="Disordered" evidence="16">
    <location>
        <begin position="631"/>
        <end position="668"/>
    </location>
</feature>
<evidence type="ECO:0000256" key="12">
    <source>
        <dbReference type="ARBA" id="ARBA00022801"/>
    </source>
</evidence>